<accession>A0A0J8B2Z3</accession>
<dbReference type="Gramene" id="KMS94228">
    <property type="protein sequence ID" value="KMS94228"/>
    <property type="gene ID" value="BVRB_023520"/>
</dbReference>
<dbReference type="GO" id="GO:0046527">
    <property type="term" value="F:glucosyltransferase activity"/>
    <property type="evidence" value="ECO:0007669"/>
    <property type="project" value="TreeGrafter"/>
</dbReference>
<sequence length="160" mass="18032">MIQSRFMDIASEFEKKLINSASHPVQIRVDAAPGSLRRRPGPSAIQLSELSQPLLKNEHIPHIVHSDGVSQTDVDLSSETWGRFAEAWAGFVKDMRNRDLLSNAERDMLQFRMQQDQLRLPLFLCAGALDDALQLAIQIDAERRADGIGTRPTYELNLTH</sequence>
<dbReference type="PANTHER" id="PTHR12741">
    <property type="entry name" value="LYST-INTERACTING PROTEIN LIP5 DOPAMINE RESPONSIVE PROTEIN DRG-1"/>
    <property type="match status" value="1"/>
</dbReference>
<dbReference type="EMBL" id="KQ095140">
    <property type="protein sequence ID" value="KMS94228.1"/>
    <property type="molecule type" value="Genomic_DNA"/>
</dbReference>
<dbReference type="Proteomes" id="UP000035740">
    <property type="component" value="Unassembled WGS sequence"/>
</dbReference>
<gene>
    <name evidence="1" type="ORF">BVRB_023520</name>
</gene>
<keyword evidence="2" id="KW-1185">Reference proteome</keyword>
<dbReference type="AlphaFoldDB" id="A0A0J8B2Z3"/>
<dbReference type="KEGG" id="bvg:104885651"/>
<name>A0A0J8B2Z3_BETVV</name>
<protein>
    <submittedName>
        <fullName evidence="1">Uncharacterized protein</fullName>
    </submittedName>
</protein>
<dbReference type="PANTHER" id="PTHR12741:SF48">
    <property type="entry name" value="1,3-BETA-GLUCAN SYNTHASE COMPONENT FKS1-RELATED"/>
    <property type="match status" value="1"/>
</dbReference>
<evidence type="ECO:0000313" key="2">
    <source>
        <dbReference type="Proteomes" id="UP000035740"/>
    </source>
</evidence>
<dbReference type="GO" id="GO:0005886">
    <property type="term" value="C:plasma membrane"/>
    <property type="evidence" value="ECO:0007669"/>
    <property type="project" value="TreeGrafter"/>
</dbReference>
<proteinExistence type="predicted"/>
<reference evidence="1 2" key="1">
    <citation type="journal article" date="2014" name="Nature">
        <title>The genome of the recently domesticated crop plant sugar beet (Beta vulgaris).</title>
        <authorList>
            <person name="Dohm J.C."/>
            <person name="Minoche A.E."/>
            <person name="Holtgrawe D."/>
            <person name="Capella-Gutierrez S."/>
            <person name="Zakrzewski F."/>
            <person name="Tafer H."/>
            <person name="Rupp O."/>
            <person name="Sorensen T.R."/>
            <person name="Stracke R."/>
            <person name="Reinhardt R."/>
            <person name="Goesmann A."/>
            <person name="Kraft T."/>
            <person name="Schulz B."/>
            <person name="Stadler P.F."/>
            <person name="Schmidt T."/>
            <person name="Gabaldon T."/>
            <person name="Lehrach H."/>
            <person name="Weisshaar B."/>
            <person name="Himmelbauer H."/>
        </authorList>
    </citation>
    <scope>NUCLEOTIDE SEQUENCE [LARGE SCALE GENOMIC DNA]</scope>
    <source>
        <tissue evidence="1">Taproot</tissue>
    </source>
</reference>
<organism evidence="1 2">
    <name type="scientific">Beta vulgaris subsp. vulgaris</name>
    <name type="common">Beet</name>
    <dbReference type="NCBI Taxonomy" id="3555"/>
    <lineage>
        <taxon>Eukaryota</taxon>
        <taxon>Viridiplantae</taxon>
        <taxon>Streptophyta</taxon>
        <taxon>Embryophyta</taxon>
        <taxon>Tracheophyta</taxon>
        <taxon>Spermatophyta</taxon>
        <taxon>Magnoliopsida</taxon>
        <taxon>eudicotyledons</taxon>
        <taxon>Gunneridae</taxon>
        <taxon>Pentapetalae</taxon>
        <taxon>Caryophyllales</taxon>
        <taxon>Chenopodiaceae</taxon>
        <taxon>Betoideae</taxon>
        <taxon>Beta</taxon>
    </lineage>
</organism>
<evidence type="ECO:0000313" key="1">
    <source>
        <dbReference type="EMBL" id="KMS94228.1"/>
    </source>
</evidence>